<evidence type="ECO:0000256" key="3">
    <source>
        <dbReference type="ARBA" id="ARBA00009135"/>
    </source>
</evidence>
<gene>
    <name evidence="14" type="primary">PARPBP</name>
</gene>
<dbReference type="GO" id="GO:0000785">
    <property type="term" value="C:chromatin"/>
    <property type="evidence" value="ECO:0000318"/>
    <property type="project" value="GO_Central"/>
</dbReference>
<dbReference type="PANTHER" id="PTHR32121">
    <property type="entry name" value="PCNA-INTERACTING PARTNER"/>
    <property type="match status" value="1"/>
</dbReference>
<evidence type="ECO:0000256" key="1">
    <source>
        <dbReference type="ARBA" id="ARBA00004123"/>
    </source>
</evidence>
<evidence type="ECO:0000256" key="5">
    <source>
        <dbReference type="ARBA" id="ARBA00022490"/>
    </source>
</evidence>
<comment type="subcellular location">
    <subcellularLocation>
        <location evidence="2">Cytoplasm</location>
    </subcellularLocation>
    <subcellularLocation>
        <location evidence="1">Nucleus</location>
    </subcellularLocation>
</comment>
<dbReference type="Bgee" id="ENSOANG00000005568">
    <property type="expression patterns" value="Expressed in testis and 7 other cell types or tissues"/>
</dbReference>
<dbReference type="HOGENOM" id="CLU_034470_1_0_1"/>
<evidence type="ECO:0000313" key="15">
    <source>
        <dbReference type="Proteomes" id="UP000002279"/>
    </source>
</evidence>
<feature type="region of interest" description="Disordered" evidence="13">
    <location>
        <begin position="1"/>
        <end position="32"/>
    </location>
</feature>
<proteinExistence type="inferred from homology"/>
<dbReference type="SUPFAM" id="SSF52540">
    <property type="entry name" value="P-loop containing nucleoside triphosphate hydrolases"/>
    <property type="match status" value="1"/>
</dbReference>
<dbReference type="PANTHER" id="PTHR32121:SF0">
    <property type="entry name" value="PCNA-INTERACTING PARTNER"/>
    <property type="match status" value="1"/>
</dbReference>
<dbReference type="GeneTree" id="ENSGT00390000006088"/>
<organism evidence="14 15">
    <name type="scientific">Ornithorhynchus anatinus</name>
    <name type="common">Duckbill platypus</name>
    <dbReference type="NCBI Taxonomy" id="9258"/>
    <lineage>
        <taxon>Eukaryota</taxon>
        <taxon>Metazoa</taxon>
        <taxon>Chordata</taxon>
        <taxon>Craniata</taxon>
        <taxon>Vertebrata</taxon>
        <taxon>Euteleostomi</taxon>
        <taxon>Mammalia</taxon>
        <taxon>Monotremata</taxon>
        <taxon>Ornithorhynchidae</taxon>
        <taxon>Ornithorhynchus</taxon>
    </lineage>
</organism>
<evidence type="ECO:0000256" key="9">
    <source>
        <dbReference type="ARBA" id="ARBA00023242"/>
    </source>
</evidence>
<evidence type="ECO:0000256" key="10">
    <source>
        <dbReference type="ARBA" id="ARBA00031632"/>
    </source>
</evidence>
<comment type="subunit">
    <text evidence="12">Interacts with RAD51 and PCNA. Interacts with PARP1. Interacts with TASOR.</text>
</comment>
<keyword evidence="6" id="KW-0227">DNA damage</keyword>
<evidence type="ECO:0000256" key="8">
    <source>
        <dbReference type="ARBA" id="ARBA00023204"/>
    </source>
</evidence>
<name>F6PZN8_ORNAN</name>
<dbReference type="GO" id="GO:0005654">
    <property type="term" value="C:nucleoplasm"/>
    <property type="evidence" value="ECO:0007669"/>
    <property type="project" value="Ensembl"/>
</dbReference>
<keyword evidence="5" id="KW-0963">Cytoplasm</keyword>
<protein>
    <recommendedName>
        <fullName evidence="4">PCNA-interacting partner</fullName>
    </recommendedName>
    <alternativeName>
        <fullName evidence="10">PARP-1 binding protein</fullName>
    </alternativeName>
    <alternativeName>
        <fullName evidence="11">PARP1-binding protein</fullName>
    </alternativeName>
</protein>
<evidence type="ECO:0000256" key="12">
    <source>
        <dbReference type="ARBA" id="ARBA00063564"/>
    </source>
</evidence>
<evidence type="ECO:0000256" key="2">
    <source>
        <dbReference type="ARBA" id="ARBA00004496"/>
    </source>
</evidence>
<keyword evidence="15" id="KW-1185">Reference proteome</keyword>
<dbReference type="STRING" id="9258.ENSOANP00000008850"/>
<reference evidence="14" key="2">
    <citation type="submission" date="2025-08" db="UniProtKB">
        <authorList>
            <consortium name="Ensembl"/>
        </authorList>
    </citation>
    <scope>IDENTIFICATION</scope>
    <source>
        <strain evidence="14">Glennie</strain>
    </source>
</reference>
<evidence type="ECO:0000256" key="11">
    <source>
        <dbReference type="ARBA" id="ARBA00032731"/>
    </source>
</evidence>
<evidence type="ECO:0000256" key="4">
    <source>
        <dbReference type="ARBA" id="ARBA00014320"/>
    </source>
</evidence>
<reference evidence="14 15" key="1">
    <citation type="journal article" date="2008" name="Nature">
        <title>Genome analysis of the platypus reveals unique signatures of evolution.</title>
        <authorList>
            <person name="Warren W.C."/>
            <person name="Hillier L.W."/>
            <person name="Marshall Graves J.A."/>
            <person name="Birney E."/>
            <person name="Ponting C.P."/>
            <person name="Grutzner F."/>
            <person name="Belov K."/>
            <person name="Miller W."/>
            <person name="Clarke L."/>
            <person name="Chinwalla A.T."/>
            <person name="Yang S.P."/>
            <person name="Heger A."/>
            <person name="Locke D.P."/>
            <person name="Miethke P."/>
            <person name="Waters P.D."/>
            <person name="Veyrunes F."/>
            <person name="Fulton L."/>
            <person name="Fulton B."/>
            <person name="Graves T."/>
            <person name="Wallis J."/>
            <person name="Puente X.S."/>
            <person name="Lopez-Otin C."/>
            <person name="Ordonez G.R."/>
            <person name="Eichler E.E."/>
            <person name="Chen L."/>
            <person name="Cheng Z."/>
            <person name="Deakin J.E."/>
            <person name="Alsop A."/>
            <person name="Thompson K."/>
            <person name="Kirby P."/>
            <person name="Papenfuss A.T."/>
            <person name="Wakefield M.J."/>
            <person name="Olender T."/>
            <person name="Lancet D."/>
            <person name="Huttley G.A."/>
            <person name="Smit A.F."/>
            <person name="Pask A."/>
            <person name="Temple-Smith P."/>
            <person name="Batzer M.A."/>
            <person name="Walker J.A."/>
            <person name="Konkel M.K."/>
            <person name="Harris R.S."/>
            <person name="Whittington C.M."/>
            <person name="Wong E.S."/>
            <person name="Gemmell N.J."/>
            <person name="Buschiazzo E."/>
            <person name="Vargas Jentzsch I.M."/>
            <person name="Merkel A."/>
            <person name="Schmitz J."/>
            <person name="Zemann A."/>
            <person name="Churakov G."/>
            <person name="Kriegs J.O."/>
            <person name="Brosius J."/>
            <person name="Murchison E.P."/>
            <person name="Sachidanandam R."/>
            <person name="Smith C."/>
            <person name="Hannon G.J."/>
            <person name="Tsend-Ayush E."/>
            <person name="McMillan D."/>
            <person name="Attenborough R."/>
            <person name="Rens W."/>
            <person name="Ferguson-Smith M."/>
            <person name="Lefevre C.M."/>
            <person name="Sharp J.A."/>
            <person name="Nicholas K.R."/>
            <person name="Ray D.A."/>
            <person name="Kube M."/>
            <person name="Reinhardt R."/>
            <person name="Pringle T.H."/>
            <person name="Taylor J."/>
            <person name="Jones R.C."/>
            <person name="Nixon B."/>
            <person name="Dacheux J.L."/>
            <person name="Niwa H."/>
            <person name="Sekita Y."/>
            <person name="Huang X."/>
            <person name="Stark A."/>
            <person name="Kheradpour P."/>
            <person name="Kellis M."/>
            <person name="Flicek P."/>
            <person name="Chen Y."/>
            <person name="Webber C."/>
            <person name="Hardison R."/>
            <person name="Nelson J."/>
            <person name="Hallsworth-Pepin K."/>
            <person name="Delehaunty K."/>
            <person name="Markovic C."/>
            <person name="Minx P."/>
            <person name="Feng Y."/>
            <person name="Kremitzki C."/>
            <person name="Mitreva M."/>
            <person name="Glasscock J."/>
            <person name="Wylie T."/>
            <person name="Wohldmann P."/>
            <person name="Thiru P."/>
            <person name="Nhan M.N."/>
            <person name="Pohl C.S."/>
            <person name="Smith S.M."/>
            <person name="Hou S."/>
            <person name="Nefedov M."/>
            <person name="de Jong P.J."/>
            <person name="Renfree M.B."/>
            <person name="Mardis E.R."/>
            <person name="Wilson R.K."/>
        </authorList>
    </citation>
    <scope>NUCLEOTIDE SEQUENCE [LARGE SCALE GENOMIC DNA]</scope>
    <source>
        <strain evidence="14 15">Glennie</strain>
    </source>
</reference>
<keyword evidence="7" id="KW-0238">DNA-binding</keyword>
<reference evidence="14" key="3">
    <citation type="submission" date="2025-09" db="UniProtKB">
        <authorList>
            <consortium name="Ensembl"/>
        </authorList>
    </citation>
    <scope>IDENTIFICATION</scope>
    <source>
        <strain evidence="14">Glennie</strain>
    </source>
</reference>
<evidence type="ECO:0000313" key="14">
    <source>
        <dbReference type="Ensembl" id="ENSOANP00000008850.2"/>
    </source>
</evidence>
<dbReference type="GO" id="GO:0006281">
    <property type="term" value="P:DNA repair"/>
    <property type="evidence" value="ECO:0007669"/>
    <property type="project" value="UniProtKB-KW"/>
</dbReference>
<dbReference type="Gene3D" id="1.10.486.10">
    <property type="entry name" value="PCRA, domain 4"/>
    <property type="match status" value="1"/>
</dbReference>
<accession>F6PZN8</accession>
<keyword evidence="9" id="KW-0539">Nucleus</keyword>
<evidence type="ECO:0000256" key="13">
    <source>
        <dbReference type="SAM" id="MobiDB-lite"/>
    </source>
</evidence>
<dbReference type="AlphaFoldDB" id="F6PZN8"/>
<dbReference type="Ensembl" id="ENSOANT00000008852.3">
    <property type="protein sequence ID" value="ENSOANP00000008850.2"/>
    <property type="gene ID" value="ENSOANG00000005568.3"/>
</dbReference>
<dbReference type="Proteomes" id="UP000002279">
    <property type="component" value="Chromosome 14"/>
</dbReference>
<comment type="similarity">
    <text evidence="3">Belongs to the PARI family.</text>
</comment>
<keyword evidence="8" id="KW-0234">DNA repair</keyword>
<dbReference type="GO" id="GO:2000042">
    <property type="term" value="P:negative regulation of double-strand break repair via homologous recombination"/>
    <property type="evidence" value="ECO:0000318"/>
    <property type="project" value="GO_Central"/>
</dbReference>
<dbReference type="FunCoup" id="F6PZN8">
    <property type="interactions" value="1276"/>
</dbReference>
<evidence type="ECO:0000256" key="6">
    <source>
        <dbReference type="ARBA" id="ARBA00022763"/>
    </source>
</evidence>
<dbReference type="FunFam" id="1.10.486.10:FF:000004">
    <property type="entry name" value="PCNA-interacting partner isoform X3"/>
    <property type="match status" value="1"/>
</dbReference>
<dbReference type="GO" id="GO:0005737">
    <property type="term" value="C:cytoplasm"/>
    <property type="evidence" value="ECO:0007669"/>
    <property type="project" value="UniProtKB-SubCell"/>
</dbReference>
<sequence length="710" mass="77787">MKGGGGGGPVRQQFPLSRCPPKYAPNLGRGGGGGRCGAVGPPAGGRAGSGMAAGGVGGVGGRFYFRGKGRSRRLAARDLNLNLAGAGERLRRRRPGGLVPPVPTGSHWFRPGSDLVRRMTTLQESVSVMIRKFRRGWRGLCNSERTTVCGADFMLLALQLSVAEINKQRSGEFTASLSDVLATWKFLLHEKLDLPYEDVKVLEHYGKIKKTYDDFLENSNMLDLIDVYQKCSLLASECENEEMSPIQLLDFISGLSCGSEANTNAYVMSSPSTTHNQDHIKVQLAVKKLIFAYLSLLVNSRNDLALAQILNFPDRGLGREAFTDLKHAAQQKHMSIFLVATSFIRTIELGGKGYAPVQSDPLRTHVKGLLNFVHFIDKLEEILGEIPNPRIAGNRILSIIKMQLIKGRSPGDPFCLAVEEAVQDLDLKIENIVNSQQEDMLSTCGISPARPKPHAINHGTAYCGRDTVKVLLVLLDKEAASPPTKNKAELLHGAENVTSCSDISILTLFTSPVQSSGSSLKPLRERVQKTIEKEKKAKLKQTLIKSQFACTYKEDLMTKKNDKFGSMNQLPTSIYQGSEQEFSLGLENVPLSGVNSTVEKASLGMSCGNVDLNRRKREKVTIKSSCQSLHKNSKGEQVDLNSENTCCDNDNKPPQCNVVKRSKTSSNPLDKLYGKPAEAAKGFCFLQRRWYGPTGIRFANKVGRLFPACT</sequence>
<evidence type="ECO:0000256" key="7">
    <source>
        <dbReference type="ARBA" id="ARBA00023125"/>
    </source>
</evidence>
<dbReference type="InterPro" id="IPR038932">
    <property type="entry name" value="PARPBP"/>
</dbReference>
<dbReference type="GO" id="GO:0003677">
    <property type="term" value="F:DNA binding"/>
    <property type="evidence" value="ECO:0007669"/>
    <property type="project" value="UniProtKB-KW"/>
</dbReference>
<dbReference type="InParanoid" id="F6PZN8"/>
<dbReference type="InterPro" id="IPR027417">
    <property type="entry name" value="P-loop_NTPase"/>
</dbReference>
<dbReference type="eggNOG" id="ENOG502QR2U">
    <property type="taxonomic scope" value="Eukaryota"/>
</dbReference>